<proteinExistence type="predicted"/>
<name>A0A1H8DM13_9BACT</name>
<dbReference type="EMBL" id="FOBB01000008">
    <property type="protein sequence ID" value="SEN08309.1"/>
    <property type="molecule type" value="Genomic_DNA"/>
</dbReference>
<sequence length="199" mass="22818">MKYILFILPLYLLGCHAPVTTDHKQTVDTTAATPLPAVQQAYTQLIQAMPDTAIAYDDFNGDQIMDTAYGVLFKDHSDEEDGQNEYIVRFSSDSITPLYASYGAMRLINEGDLNKDGRDDISLFQEPHHGCTYHMSTWTYANNKWKEIGKPWLTLTGCERVSDEDLQKKIVLENDTVYYYEEDVSNDSFQLQKKVMILY</sequence>
<feature type="chain" id="PRO_5011685954" description="Repeat domain-containing protein" evidence="1">
    <location>
        <begin position="18"/>
        <end position="199"/>
    </location>
</feature>
<protein>
    <recommendedName>
        <fullName evidence="4">Repeat domain-containing protein</fullName>
    </recommendedName>
</protein>
<keyword evidence="1" id="KW-0732">Signal</keyword>
<dbReference type="AlphaFoldDB" id="A0A1H8DM13"/>
<evidence type="ECO:0008006" key="4">
    <source>
        <dbReference type="Google" id="ProtNLM"/>
    </source>
</evidence>
<evidence type="ECO:0000313" key="2">
    <source>
        <dbReference type="EMBL" id="SEN08309.1"/>
    </source>
</evidence>
<dbReference type="OrthoDB" id="637392at2"/>
<dbReference type="RefSeq" id="WP_089918599.1">
    <property type="nucleotide sequence ID" value="NZ_FOBB01000008.1"/>
</dbReference>
<evidence type="ECO:0000256" key="1">
    <source>
        <dbReference type="SAM" id="SignalP"/>
    </source>
</evidence>
<dbReference type="STRING" id="573321.SAMN04488505_10842"/>
<reference evidence="2 3" key="1">
    <citation type="submission" date="2016-10" db="EMBL/GenBank/DDBJ databases">
        <authorList>
            <person name="de Groot N.N."/>
        </authorList>
    </citation>
    <scope>NUCLEOTIDE SEQUENCE [LARGE SCALE GENOMIC DNA]</scope>
    <source>
        <strain evidence="2 3">DSM 21039</strain>
    </source>
</reference>
<dbReference type="SUPFAM" id="SSF69318">
    <property type="entry name" value="Integrin alpha N-terminal domain"/>
    <property type="match status" value="1"/>
</dbReference>
<feature type="signal peptide" evidence="1">
    <location>
        <begin position="1"/>
        <end position="17"/>
    </location>
</feature>
<organism evidence="2 3">
    <name type="scientific">Chitinophaga rupis</name>
    <dbReference type="NCBI Taxonomy" id="573321"/>
    <lineage>
        <taxon>Bacteria</taxon>
        <taxon>Pseudomonadati</taxon>
        <taxon>Bacteroidota</taxon>
        <taxon>Chitinophagia</taxon>
        <taxon>Chitinophagales</taxon>
        <taxon>Chitinophagaceae</taxon>
        <taxon>Chitinophaga</taxon>
    </lineage>
</organism>
<keyword evidence="3" id="KW-1185">Reference proteome</keyword>
<dbReference type="InterPro" id="IPR028994">
    <property type="entry name" value="Integrin_alpha_N"/>
</dbReference>
<dbReference type="Proteomes" id="UP000198984">
    <property type="component" value="Unassembled WGS sequence"/>
</dbReference>
<gene>
    <name evidence="2" type="ORF">SAMN04488505_10842</name>
</gene>
<accession>A0A1H8DM13</accession>
<evidence type="ECO:0000313" key="3">
    <source>
        <dbReference type="Proteomes" id="UP000198984"/>
    </source>
</evidence>